<dbReference type="Pfam" id="PF04290">
    <property type="entry name" value="DctQ"/>
    <property type="match status" value="1"/>
</dbReference>
<dbReference type="GO" id="GO:0005886">
    <property type="term" value="C:plasma membrane"/>
    <property type="evidence" value="ECO:0007669"/>
    <property type="project" value="UniProtKB-SubCell"/>
</dbReference>
<keyword evidence="6 9" id="KW-1133">Transmembrane helix</keyword>
<gene>
    <name evidence="11" type="ORF">G4911_14100</name>
</gene>
<dbReference type="PANTHER" id="PTHR35011:SF2">
    <property type="entry name" value="2,3-DIKETO-L-GULONATE TRAP TRANSPORTER SMALL PERMEASE PROTEIN YIAM"/>
    <property type="match status" value="1"/>
</dbReference>
<evidence type="ECO:0000256" key="7">
    <source>
        <dbReference type="ARBA" id="ARBA00023136"/>
    </source>
</evidence>
<proteinExistence type="inferred from homology"/>
<comment type="caution">
    <text evidence="11">The sequence shown here is derived from an EMBL/GenBank/DDBJ whole genome shotgun (WGS) entry which is preliminary data.</text>
</comment>
<evidence type="ECO:0000256" key="1">
    <source>
        <dbReference type="ARBA" id="ARBA00004429"/>
    </source>
</evidence>
<keyword evidence="2 9" id="KW-0813">Transport</keyword>
<evidence type="ECO:0000256" key="5">
    <source>
        <dbReference type="ARBA" id="ARBA00022692"/>
    </source>
</evidence>
<dbReference type="InterPro" id="IPR007387">
    <property type="entry name" value="TRAP_DctQ"/>
</dbReference>
<protein>
    <recommendedName>
        <fullName evidence="9">TRAP transporter small permease protein</fullName>
    </recommendedName>
</protein>
<evidence type="ECO:0000256" key="3">
    <source>
        <dbReference type="ARBA" id="ARBA00022475"/>
    </source>
</evidence>
<comment type="function">
    <text evidence="9">Part of the tripartite ATP-independent periplasmic (TRAP) transport system.</text>
</comment>
<feature type="transmembrane region" description="Helical" evidence="9">
    <location>
        <begin position="12"/>
        <end position="29"/>
    </location>
</feature>
<dbReference type="Proteomes" id="UP000480681">
    <property type="component" value="Unassembled WGS sequence"/>
</dbReference>
<keyword evidence="7 9" id="KW-0472">Membrane</keyword>
<keyword evidence="5 9" id="KW-0812">Transmembrane</keyword>
<comment type="subunit">
    <text evidence="9">The complex comprises the extracytoplasmic solute receptor protein and the two transmembrane proteins.</text>
</comment>
<evidence type="ECO:0000313" key="12">
    <source>
        <dbReference type="Proteomes" id="UP000480681"/>
    </source>
</evidence>
<evidence type="ECO:0000256" key="4">
    <source>
        <dbReference type="ARBA" id="ARBA00022519"/>
    </source>
</evidence>
<feature type="transmembrane region" description="Helical" evidence="9">
    <location>
        <begin position="44"/>
        <end position="62"/>
    </location>
</feature>
<dbReference type="InterPro" id="IPR055348">
    <property type="entry name" value="DctQ"/>
</dbReference>
<reference evidence="11 12" key="1">
    <citation type="submission" date="2020-02" db="EMBL/GenBank/DDBJ databases">
        <title>Genome sequencing of Aeromonas rivipollensis.</title>
        <authorList>
            <person name="Fono-Tamo Ubani E.K."/>
            <person name="Lekota K.E."/>
        </authorList>
    </citation>
    <scope>NUCLEOTIDE SEQUENCE [LARGE SCALE GENOMIC DNA]</scope>
    <source>
        <strain evidence="11 12">G87</strain>
    </source>
</reference>
<dbReference type="RefSeq" id="WP_163148815.1">
    <property type="nucleotide sequence ID" value="NZ_JAAIKZ010000022.1"/>
</dbReference>
<feature type="domain" description="Tripartite ATP-independent periplasmic transporters DctQ component" evidence="10">
    <location>
        <begin position="20"/>
        <end position="149"/>
    </location>
</feature>
<dbReference type="AlphaFoldDB" id="A0AAW9YE04"/>
<sequence length="155" mass="17403">MKKIINKIMEVMLGSIFIIMLCMTIWQIFSRFILNDPSSFTEEILRFSIIWLVILGSSYATLNDLHFGMTLVSNSLTGMKEKITKLFTLVVTLAFNIGIFVVGGYITAKNNMGQTSPILELSVGMIYMVFVISGVMSAVIIILKLIETIFKKVEC</sequence>
<evidence type="ECO:0000256" key="9">
    <source>
        <dbReference type="RuleBase" id="RU369079"/>
    </source>
</evidence>
<comment type="similarity">
    <text evidence="8 9">Belongs to the TRAP transporter small permease family.</text>
</comment>
<dbReference type="EMBL" id="JAAIKZ010000022">
    <property type="protein sequence ID" value="NEX75852.1"/>
    <property type="molecule type" value="Genomic_DNA"/>
</dbReference>
<comment type="subcellular location">
    <subcellularLocation>
        <location evidence="1 9">Cell inner membrane</location>
        <topology evidence="1 9">Multi-pass membrane protein</topology>
    </subcellularLocation>
</comment>
<evidence type="ECO:0000256" key="8">
    <source>
        <dbReference type="ARBA" id="ARBA00038436"/>
    </source>
</evidence>
<dbReference type="GO" id="GO:0015740">
    <property type="term" value="P:C4-dicarboxylate transport"/>
    <property type="evidence" value="ECO:0007669"/>
    <property type="project" value="TreeGrafter"/>
</dbReference>
<evidence type="ECO:0000256" key="2">
    <source>
        <dbReference type="ARBA" id="ARBA00022448"/>
    </source>
</evidence>
<evidence type="ECO:0000256" key="6">
    <source>
        <dbReference type="ARBA" id="ARBA00022989"/>
    </source>
</evidence>
<feature type="transmembrane region" description="Helical" evidence="9">
    <location>
        <begin position="83"/>
        <end position="106"/>
    </location>
</feature>
<keyword evidence="4 9" id="KW-0997">Cell inner membrane</keyword>
<evidence type="ECO:0000259" key="10">
    <source>
        <dbReference type="Pfam" id="PF04290"/>
    </source>
</evidence>
<feature type="transmembrane region" description="Helical" evidence="9">
    <location>
        <begin position="126"/>
        <end position="146"/>
    </location>
</feature>
<dbReference type="PANTHER" id="PTHR35011">
    <property type="entry name" value="2,3-DIKETO-L-GULONATE TRAP TRANSPORTER SMALL PERMEASE PROTEIN YIAM"/>
    <property type="match status" value="1"/>
</dbReference>
<evidence type="ECO:0000313" key="11">
    <source>
        <dbReference type="EMBL" id="NEX75852.1"/>
    </source>
</evidence>
<keyword evidence="3" id="KW-1003">Cell membrane</keyword>
<organism evidence="11 12">
    <name type="scientific">Aeromonas rivipollensis</name>
    <dbReference type="NCBI Taxonomy" id="948519"/>
    <lineage>
        <taxon>Bacteria</taxon>
        <taxon>Pseudomonadati</taxon>
        <taxon>Pseudomonadota</taxon>
        <taxon>Gammaproteobacteria</taxon>
        <taxon>Aeromonadales</taxon>
        <taxon>Aeromonadaceae</taxon>
        <taxon>Aeromonas</taxon>
    </lineage>
</organism>
<name>A0AAW9YE04_9GAMM</name>
<dbReference type="GO" id="GO:0022857">
    <property type="term" value="F:transmembrane transporter activity"/>
    <property type="evidence" value="ECO:0007669"/>
    <property type="project" value="UniProtKB-UniRule"/>
</dbReference>
<accession>A0AAW9YE04</accession>